<dbReference type="EMBL" id="CP051685">
    <property type="protein sequence ID" value="QJD99143.1"/>
    <property type="molecule type" value="Genomic_DNA"/>
</dbReference>
<evidence type="ECO:0000313" key="6">
    <source>
        <dbReference type="Proteomes" id="UP000502415"/>
    </source>
</evidence>
<feature type="binding site" evidence="3">
    <location>
        <position position="94"/>
    </location>
    <ligand>
        <name>Zn(2+)</name>
        <dbReference type="ChEBI" id="CHEBI:29105"/>
        <label>2</label>
    </ligand>
</feature>
<feature type="binding site" evidence="3">
    <location>
        <position position="190"/>
    </location>
    <ligand>
        <name>Zn(2+)</name>
        <dbReference type="ChEBI" id="CHEBI:29105"/>
        <label>1</label>
    </ligand>
</feature>
<evidence type="ECO:0000256" key="2">
    <source>
        <dbReference type="ARBA" id="ARBA00022801"/>
    </source>
</evidence>
<dbReference type="GO" id="GO:0046872">
    <property type="term" value="F:metal ion binding"/>
    <property type="evidence" value="ECO:0007669"/>
    <property type="project" value="UniProtKB-KW"/>
</dbReference>
<dbReference type="PANTHER" id="PTHR32494">
    <property type="entry name" value="ALLANTOATE DEIMINASE-RELATED"/>
    <property type="match status" value="1"/>
</dbReference>
<dbReference type="GO" id="GO:0016813">
    <property type="term" value="F:hydrolase activity, acting on carbon-nitrogen (but not peptide) bonds, in linear amidines"/>
    <property type="evidence" value="ECO:0007669"/>
    <property type="project" value="InterPro"/>
</dbReference>
<dbReference type="KEGG" id="mfy:HH212_03090"/>
<dbReference type="Pfam" id="PF07687">
    <property type="entry name" value="M20_dimer"/>
    <property type="match status" value="1"/>
</dbReference>
<dbReference type="PIRSF" id="PIRSF001235">
    <property type="entry name" value="Amidase_carbamoylase"/>
    <property type="match status" value="1"/>
</dbReference>
<feature type="binding site" evidence="3">
    <location>
        <position position="83"/>
    </location>
    <ligand>
        <name>Zn(2+)</name>
        <dbReference type="ChEBI" id="CHEBI:29105"/>
        <label>1</label>
    </ligand>
</feature>
<dbReference type="InterPro" id="IPR036264">
    <property type="entry name" value="Bact_exopeptidase_dim_dom"/>
</dbReference>
<accession>A0A7Z2VTY0</accession>
<dbReference type="NCBIfam" id="TIGR01879">
    <property type="entry name" value="hydantase"/>
    <property type="match status" value="1"/>
</dbReference>
<keyword evidence="3" id="KW-0862">Zinc</keyword>
<sequence length="416" mass="45074">MNTLRINGDRLWTSLMDLARIGATDKGGVKRLALTDLDRQGRDLVVQWGREAGLAVTVDRIGNVFMRREGTNPALAPVVTGSHVDTQPTGGKFDGNYGVLAGLEVVRTLNQHGIRTEAPIEVAFWTNEEGSRFVPVMMGSGVFCGAFSLETAYAARDVDGKSVGEELERIGYRGDEVPGDHPIGAYFEAHIEQGPVLEDADKVIGVVPAVMGLSWYDCTVNGMEAHAGPTPMHLRRDALQMATRIMQEVVAIADRYPPYGRGTVGMVQVFPNSRNVIPGQVKFSIDLRNVSDDLLNTMHDEITAYVNRVRADSGLAIELERVSYYPPCPFHPDCVDAVRTATELLGYPAMDVVSGAGHDAIYVARLAPAGMIFVPCKDGISHNEIEDARPDHLEAGCNVLLHAMLARAGAIMAHAD</sequence>
<evidence type="ECO:0000259" key="4">
    <source>
        <dbReference type="Pfam" id="PF07687"/>
    </source>
</evidence>
<dbReference type="NCBIfam" id="NF006771">
    <property type="entry name" value="PRK09290.1-5"/>
    <property type="match status" value="1"/>
</dbReference>
<proteinExistence type="inferred from homology"/>
<protein>
    <submittedName>
        <fullName evidence="5">Zn-dependent hydrolase</fullName>
    </submittedName>
</protein>
<dbReference type="Proteomes" id="UP000502415">
    <property type="component" value="Chromosome"/>
</dbReference>
<dbReference type="NCBIfam" id="NF006769">
    <property type="entry name" value="PRK09290.1-3"/>
    <property type="match status" value="1"/>
</dbReference>
<evidence type="ECO:0000256" key="3">
    <source>
        <dbReference type="PIRSR" id="PIRSR001235-1"/>
    </source>
</evidence>
<dbReference type="NCBIfam" id="NF009527">
    <property type="entry name" value="PRK12891.1"/>
    <property type="match status" value="1"/>
</dbReference>
<feature type="binding site" evidence="3">
    <location>
        <position position="94"/>
    </location>
    <ligand>
        <name>Zn(2+)</name>
        <dbReference type="ChEBI" id="CHEBI:29105"/>
        <label>1</label>
    </ligand>
</feature>
<dbReference type="SUPFAM" id="SSF55031">
    <property type="entry name" value="Bacterial exopeptidase dimerisation domain"/>
    <property type="match status" value="1"/>
</dbReference>
<dbReference type="InterPro" id="IPR010158">
    <property type="entry name" value="Amidase_Cbmase"/>
</dbReference>
<keyword evidence="3" id="KW-0479">Metal-binding</keyword>
<dbReference type="Gene3D" id="3.40.630.10">
    <property type="entry name" value="Zn peptidases"/>
    <property type="match status" value="1"/>
</dbReference>
<dbReference type="CDD" id="cd03884">
    <property type="entry name" value="M20_bAS"/>
    <property type="match status" value="1"/>
</dbReference>
<dbReference type="InterPro" id="IPR002933">
    <property type="entry name" value="Peptidase_M20"/>
</dbReference>
<dbReference type="SUPFAM" id="SSF53187">
    <property type="entry name" value="Zn-dependent exopeptidases"/>
    <property type="match status" value="1"/>
</dbReference>
<dbReference type="Gene3D" id="3.30.70.360">
    <property type="match status" value="1"/>
</dbReference>
<keyword evidence="2 5" id="KW-0378">Hydrolase</keyword>
<feature type="binding site" evidence="3">
    <location>
        <position position="129"/>
    </location>
    <ligand>
        <name>Zn(2+)</name>
        <dbReference type="ChEBI" id="CHEBI:29105"/>
        <label>2</label>
    </ligand>
</feature>
<evidence type="ECO:0000313" key="5">
    <source>
        <dbReference type="EMBL" id="QJD99143.1"/>
    </source>
</evidence>
<dbReference type="RefSeq" id="WP_169434040.1">
    <property type="nucleotide sequence ID" value="NZ_CP051685.1"/>
</dbReference>
<dbReference type="InterPro" id="IPR011650">
    <property type="entry name" value="Peptidase_M20_dimer"/>
</dbReference>
<dbReference type="AlphaFoldDB" id="A0A7Z2VTY0"/>
<organism evidence="5 6">
    <name type="scientific">Massilia forsythiae</name>
    <dbReference type="NCBI Taxonomy" id="2728020"/>
    <lineage>
        <taxon>Bacteria</taxon>
        <taxon>Pseudomonadati</taxon>
        <taxon>Pseudomonadota</taxon>
        <taxon>Betaproteobacteria</taxon>
        <taxon>Burkholderiales</taxon>
        <taxon>Oxalobacteraceae</taxon>
        <taxon>Telluria group</taxon>
        <taxon>Massilia</taxon>
    </lineage>
</organism>
<dbReference type="Pfam" id="PF01546">
    <property type="entry name" value="Peptidase_M20"/>
    <property type="match status" value="1"/>
</dbReference>
<comment type="similarity">
    <text evidence="1">Belongs to the peptidase M20 family.</text>
</comment>
<feature type="binding site" evidence="3">
    <location>
        <position position="382"/>
    </location>
    <ligand>
        <name>Zn(2+)</name>
        <dbReference type="ChEBI" id="CHEBI:29105"/>
        <label>2</label>
    </ligand>
</feature>
<gene>
    <name evidence="5" type="ORF">HH212_03090</name>
</gene>
<evidence type="ECO:0000256" key="1">
    <source>
        <dbReference type="ARBA" id="ARBA00006153"/>
    </source>
</evidence>
<reference evidence="5 6" key="1">
    <citation type="submission" date="2020-04" db="EMBL/GenBank/DDBJ databases">
        <title>Genome sequencing of novel species.</title>
        <authorList>
            <person name="Heo J."/>
            <person name="Kim S.-J."/>
            <person name="Kim J.-S."/>
            <person name="Hong S.-B."/>
            <person name="Kwon S.-W."/>
        </authorList>
    </citation>
    <scope>NUCLEOTIDE SEQUENCE [LARGE SCALE GENOMIC DNA]</scope>
    <source>
        <strain evidence="5 6">GN2-R2</strain>
    </source>
</reference>
<dbReference type="PANTHER" id="PTHR32494:SF5">
    <property type="entry name" value="ALLANTOATE AMIDOHYDROLASE"/>
    <property type="match status" value="1"/>
</dbReference>
<feature type="domain" description="Peptidase M20 dimerisation" evidence="4">
    <location>
        <begin position="211"/>
        <end position="308"/>
    </location>
</feature>
<name>A0A7Z2VTY0_9BURK</name>
<comment type="cofactor">
    <cofactor evidence="3">
        <name>Zn(2+)</name>
        <dbReference type="ChEBI" id="CHEBI:29105"/>
    </cofactor>
    <text evidence="3">Binds 2 Zn(2+) ions per subunit.</text>
</comment>
<keyword evidence="6" id="KW-1185">Reference proteome</keyword>